<sequence>MGDLIEIRAACSPGEMRIAVIDHDVLLDAALWRPGIPDGFEDRHVVRVQTVAPALGGAFVLLAGGESGFLSTRQPLVQGALAGAQVTRSAQNGKGLRLRPVTLPLDGVMGPILLERGPSPLEELADRYPDSPIFVDDPGMAARLPSRLRSRLRRCQQAFDGALEADFEALESPEADLGLLTASIFPTPALVAIDLDSSGNPDFKGNVASFPELARQIRLRNLSGTLLVDPAGVKTRKRPALAGFLQDALKDDPLTPQVLGATPSGLLELTRPRRRPPLHELLSSLHGKALSLLRQILRENRPGRTLTASIPLARALESDPLALEDFMSRRAAPIEIVLNPDAPPASWSLS</sequence>
<evidence type="ECO:0000256" key="4">
    <source>
        <dbReference type="ARBA" id="ARBA00022759"/>
    </source>
</evidence>
<dbReference type="GO" id="GO:0003723">
    <property type="term" value="F:RNA binding"/>
    <property type="evidence" value="ECO:0007669"/>
    <property type="project" value="UniProtKB-KW"/>
</dbReference>
<feature type="domain" description="RNA-binding protein AU-1/Ribonuclease E/G" evidence="8">
    <location>
        <begin position="186"/>
        <end position="273"/>
    </location>
</feature>
<keyword evidence="7" id="KW-0694">RNA-binding</keyword>
<dbReference type="GO" id="GO:0005737">
    <property type="term" value="C:cytoplasm"/>
    <property type="evidence" value="ECO:0007669"/>
    <property type="project" value="TreeGrafter"/>
</dbReference>
<dbReference type="GO" id="GO:0004540">
    <property type="term" value="F:RNA nuclease activity"/>
    <property type="evidence" value="ECO:0007669"/>
    <property type="project" value="InterPro"/>
</dbReference>
<dbReference type="InterPro" id="IPR004659">
    <property type="entry name" value="RNase_E/G"/>
</dbReference>
<protein>
    <recommendedName>
        <fullName evidence="8">RNA-binding protein AU-1/Ribonuclease E/G domain-containing protein</fullName>
    </recommendedName>
</protein>
<keyword evidence="4" id="KW-0255">Endonuclease</keyword>
<dbReference type="EMBL" id="AGQV01000005">
    <property type="protein sequence ID" value="EHH68101.1"/>
    <property type="molecule type" value="Genomic_DNA"/>
</dbReference>
<reference evidence="9 10" key="1">
    <citation type="submission" date="2011-10" db="EMBL/GenBank/DDBJ databases">
        <title>Genome sequence of Gluconobacter morbifer G707, isolated from Drosophila gut.</title>
        <authorList>
            <person name="Lee W.-J."/>
            <person name="Kim E.-K."/>
        </authorList>
    </citation>
    <scope>NUCLEOTIDE SEQUENCE [LARGE SCALE GENOMIC DNA]</scope>
    <source>
        <strain evidence="9 10">G707</strain>
    </source>
</reference>
<evidence type="ECO:0000313" key="10">
    <source>
        <dbReference type="Proteomes" id="UP000004949"/>
    </source>
</evidence>
<dbReference type="Proteomes" id="UP000004949">
    <property type="component" value="Unassembled WGS sequence"/>
</dbReference>
<organism evidence="9 10">
    <name type="scientific">Gluconobacter morbifer G707</name>
    <dbReference type="NCBI Taxonomy" id="1088869"/>
    <lineage>
        <taxon>Bacteria</taxon>
        <taxon>Pseudomonadati</taxon>
        <taxon>Pseudomonadota</taxon>
        <taxon>Alphaproteobacteria</taxon>
        <taxon>Acetobacterales</taxon>
        <taxon>Acetobacteraceae</taxon>
        <taxon>Gluconobacter</taxon>
    </lineage>
</organism>
<dbReference type="GO" id="GO:0016787">
    <property type="term" value="F:hydrolase activity"/>
    <property type="evidence" value="ECO:0007669"/>
    <property type="project" value="UniProtKB-KW"/>
</dbReference>
<dbReference type="GO" id="GO:0046872">
    <property type="term" value="F:metal ion binding"/>
    <property type="evidence" value="ECO:0007669"/>
    <property type="project" value="UniProtKB-KW"/>
</dbReference>
<dbReference type="RefSeq" id="WP_008852015.1">
    <property type="nucleotide sequence ID" value="NZ_AGQV01000005.1"/>
</dbReference>
<dbReference type="eggNOG" id="COG1530">
    <property type="taxonomic scope" value="Bacteria"/>
</dbReference>
<dbReference type="PANTHER" id="PTHR30001">
    <property type="entry name" value="RIBONUCLEASE"/>
    <property type="match status" value="1"/>
</dbReference>
<keyword evidence="2" id="KW-0540">Nuclease</keyword>
<accession>G6XJJ6</accession>
<evidence type="ECO:0000256" key="3">
    <source>
        <dbReference type="ARBA" id="ARBA00022723"/>
    </source>
</evidence>
<proteinExistence type="predicted"/>
<dbReference type="PATRIC" id="fig|1088869.3.peg.1863"/>
<evidence type="ECO:0000313" key="9">
    <source>
        <dbReference type="EMBL" id="EHH68101.1"/>
    </source>
</evidence>
<gene>
    <name evidence="9" type="ORF">GMO_18680</name>
</gene>
<keyword evidence="3" id="KW-0479">Metal-binding</keyword>
<dbReference type="PANTHER" id="PTHR30001:SF1">
    <property type="entry name" value="RIBONUCLEASE E_G-LIKE PROTEIN, CHLOROPLASTIC"/>
    <property type="match status" value="1"/>
</dbReference>
<dbReference type="InterPro" id="IPR019307">
    <property type="entry name" value="RNA-bd_AU-1/RNase_E/G"/>
</dbReference>
<dbReference type="Pfam" id="PF10150">
    <property type="entry name" value="RNase_E_G"/>
    <property type="match status" value="1"/>
</dbReference>
<comment type="caution">
    <text evidence="9">The sequence shown here is derived from an EMBL/GenBank/DDBJ whole genome shotgun (WGS) entry which is preliminary data.</text>
</comment>
<keyword evidence="10" id="KW-1185">Reference proteome</keyword>
<evidence type="ECO:0000256" key="1">
    <source>
        <dbReference type="ARBA" id="ARBA00001946"/>
    </source>
</evidence>
<keyword evidence="5" id="KW-0378">Hydrolase</keyword>
<name>G6XJJ6_9PROT</name>
<evidence type="ECO:0000256" key="5">
    <source>
        <dbReference type="ARBA" id="ARBA00022801"/>
    </source>
</evidence>
<dbReference type="STRING" id="1088869.GMO_18680"/>
<evidence type="ECO:0000256" key="7">
    <source>
        <dbReference type="ARBA" id="ARBA00022884"/>
    </source>
</evidence>
<dbReference type="AlphaFoldDB" id="G6XJJ6"/>
<dbReference type="GO" id="GO:0006364">
    <property type="term" value="P:rRNA processing"/>
    <property type="evidence" value="ECO:0007669"/>
    <property type="project" value="TreeGrafter"/>
</dbReference>
<comment type="cofactor">
    <cofactor evidence="1">
        <name>Mg(2+)</name>
        <dbReference type="ChEBI" id="CHEBI:18420"/>
    </cofactor>
</comment>
<evidence type="ECO:0000256" key="6">
    <source>
        <dbReference type="ARBA" id="ARBA00022842"/>
    </source>
</evidence>
<keyword evidence="6" id="KW-0460">Magnesium</keyword>
<evidence type="ECO:0000259" key="8">
    <source>
        <dbReference type="Pfam" id="PF10150"/>
    </source>
</evidence>
<evidence type="ECO:0000256" key="2">
    <source>
        <dbReference type="ARBA" id="ARBA00022722"/>
    </source>
</evidence>
<dbReference type="GO" id="GO:0004519">
    <property type="term" value="F:endonuclease activity"/>
    <property type="evidence" value="ECO:0007669"/>
    <property type="project" value="UniProtKB-KW"/>
</dbReference>